<dbReference type="OrthoDB" id="3208947at2759"/>
<dbReference type="GeneID" id="59375774"/>
<evidence type="ECO:0000313" key="4">
    <source>
        <dbReference type="Proteomes" id="UP000623687"/>
    </source>
</evidence>
<dbReference type="Proteomes" id="UP000623687">
    <property type="component" value="Unassembled WGS sequence"/>
</dbReference>
<dbReference type="AlphaFoldDB" id="A0A8H6ZSX9"/>
<feature type="compositionally biased region" description="Polar residues" evidence="2">
    <location>
        <begin position="241"/>
        <end position="254"/>
    </location>
</feature>
<evidence type="ECO:0000313" key="3">
    <source>
        <dbReference type="EMBL" id="KAF7430254.1"/>
    </source>
</evidence>
<evidence type="ECO:0000256" key="1">
    <source>
        <dbReference type="SAM" id="Coils"/>
    </source>
</evidence>
<keyword evidence="4" id="KW-1185">Reference proteome</keyword>
<keyword evidence="1" id="KW-0175">Coiled coil</keyword>
<gene>
    <name evidence="3" type="ORF">PC9H_005956</name>
</gene>
<dbReference type="RefSeq" id="XP_036631532.1">
    <property type="nucleotide sequence ID" value="XM_036775513.1"/>
</dbReference>
<dbReference type="EMBL" id="JACETU010000004">
    <property type="protein sequence ID" value="KAF7430254.1"/>
    <property type="molecule type" value="Genomic_DNA"/>
</dbReference>
<feature type="region of interest" description="Disordered" evidence="2">
    <location>
        <begin position="238"/>
        <end position="259"/>
    </location>
</feature>
<organism evidence="3 4">
    <name type="scientific">Pleurotus ostreatus</name>
    <name type="common">Oyster mushroom</name>
    <name type="synonym">White-rot fungus</name>
    <dbReference type="NCBI Taxonomy" id="5322"/>
    <lineage>
        <taxon>Eukaryota</taxon>
        <taxon>Fungi</taxon>
        <taxon>Dikarya</taxon>
        <taxon>Basidiomycota</taxon>
        <taxon>Agaricomycotina</taxon>
        <taxon>Agaricomycetes</taxon>
        <taxon>Agaricomycetidae</taxon>
        <taxon>Agaricales</taxon>
        <taxon>Pleurotineae</taxon>
        <taxon>Pleurotaceae</taxon>
        <taxon>Pleurotus</taxon>
    </lineage>
</organism>
<dbReference type="VEuPathDB" id="FungiDB:PC9H_005956"/>
<protein>
    <recommendedName>
        <fullName evidence="5">F-box domain-containing protein</fullName>
    </recommendedName>
</protein>
<evidence type="ECO:0008006" key="5">
    <source>
        <dbReference type="Google" id="ProtNLM"/>
    </source>
</evidence>
<dbReference type="SUPFAM" id="SSF52047">
    <property type="entry name" value="RNI-like"/>
    <property type="match status" value="1"/>
</dbReference>
<proteinExistence type="predicted"/>
<feature type="coiled-coil region" evidence="1">
    <location>
        <begin position="46"/>
        <end position="91"/>
    </location>
</feature>
<reference evidence="3" key="1">
    <citation type="submission" date="2019-07" db="EMBL/GenBank/DDBJ databases">
        <authorList>
            <person name="Palmer J.M."/>
        </authorList>
    </citation>
    <scope>NUCLEOTIDE SEQUENCE</scope>
    <source>
        <strain evidence="3">PC9</strain>
    </source>
</reference>
<dbReference type="Gene3D" id="3.80.10.10">
    <property type="entry name" value="Ribonuclease Inhibitor"/>
    <property type="match status" value="1"/>
</dbReference>
<accession>A0A8H6ZSX9</accession>
<evidence type="ECO:0000256" key="2">
    <source>
        <dbReference type="SAM" id="MobiDB-lite"/>
    </source>
</evidence>
<comment type="caution">
    <text evidence="3">The sequence shown here is derived from an EMBL/GenBank/DDBJ whole genome shotgun (WGS) entry which is preliminary data.</text>
</comment>
<dbReference type="InterPro" id="IPR032675">
    <property type="entry name" value="LRR_dom_sf"/>
</dbReference>
<sequence>MPNRNGIPGVVCQTSPHLLWTFLRLHILHEMASPTNYSLDDARRSLAEDESALGNLIVEIDQAEATLERLVMQSKQAIEKMVQERRQLEEKMFQTKAYLSPIRRLPIELLRTIFLFNFEDYPCCAWVLASVSTPWRKLALSMPKLWSKIRLITTQQSSADTIRLWLERSGPTCPLDIEIFLRVTKSAPDLQRSGRASSPATWPCTHAAQQYFIPPPTGTSSTTVTILPPANTPIIIPPSPAQSDPWSASPSPTTERPPPIFSRSSMHWAHIAIFYLVEQMSRWERFVFRFDKQFPSAGALRSITGDAPLLRVFEVSSAESSYYTDWQWLPCASSGTPLSLPRLENITLQNTPFKWSSPMFQTNLRSLTLRALQNNHLSLDRILCIVSANPNLESLSLHFSGVLPPILPMHTTTLASLKELSIGGHYLFFQLVDSLLVPNIESLSLDIEPREPVEDAISNLLTRSGQPPLAHLSVAYGNSNSSTFYYGPAGFVISWNVLSELNHLQSLRIGSTSLEPLLTALGPPDEDSGQSHWACPNLTSLGMKNCHAHSEGIAKLVQMVDARNPSSGGGGSGTTAVNGVAPVKLRSLELYDCATLGEDVIGWLKGRIDEVTCTEPAFER</sequence>
<name>A0A8H6ZSX9_PLEOS</name>